<feature type="transmembrane region" description="Helical" evidence="1">
    <location>
        <begin position="511"/>
        <end position="535"/>
    </location>
</feature>
<gene>
    <name evidence="2" type="ORF">SAMN05216470_1603</name>
</gene>
<keyword evidence="1" id="KW-1133">Transmembrane helix</keyword>
<dbReference type="RefSeq" id="WP_094141090.1">
    <property type="nucleotide sequence ID" value="NZ_FZRA01000005.1"/>
</dbReference>
<feature type="transmembrane region" description="Helical" evidence="1">
    <location>
        <begin position="73"/>
        <end position="97"/>
    </location>
</feature>
<proteinExistence type="predicted"/>
<evidence type="ECO:0000256" key="1">
    <source>
        <dbReference type="SAM" id="Phobius"/>
    </source>
</evidence>
<evidence type="ECO:0000313" key="2">
    <source>
        <dbReference type="EMBL" id="SNU09030.1"/>
    </source>
</evidence>
<dbReference type="AlphaFoldDB" id="A0A239REW8"/>
<feature type="transmembrane region" description="Helical" evidence="1">
    <location>
        <begin position="432"/>
        <end position="454"/>
    </location>
</feature>
<evidence type="ECO:0000313" key="3">
    <source>
        <dbReference type="Proteomes" id="UP000214649"/>
    </source>
</evidence>
<feature type="transmembrane region" description="Helical" evidence="1">
    <location>
        <begin position="356"/>
        <end position="381"/>
    </location>
</feature>
<accession>A0A239REW8</accession>
<feature type="transmembrane region" description="Helical" evidence="1">
    <location>
        <begin position="194"/>
        <end position="213"/>
    </location>
</feature>
<feature type="transmembrane region" description="Helical" evidence="1">
    <location>
        <begin position="478"/>
        <end position="505"/>
    </location>
</feature>
<name>A0A239REW8_STREI</name>
<keyword evidence="1" id="KW-0812">Transmembrane</keyword>
<keyword evidence="1" id="KW-0472">Membrane</keyword>
<sequence length="540" mass="60978">MNWSIIWELVKINILYSNPQNVTAVKRKQEKNPQKKISAYKSVIRQQIFLVLLFAMIYVFMFTSLNFKYYPGYFTFYTAIFFIMATLNAFSAIYSIFYESDDVKLYAHLPIKSSELYLAKVISSFGMGLTFLTPLLSLFFIAYCQLAGLVVAIPMTVVAFLILFATSTVLALYANSCLGGIIVRSQHRKLISTILMSFSTIGAVAAILYMNVINSKNIGDEQVKLLDRPIIPYFRGFYDIVNAPFSLTTVLNFYLPLALLIGLIIGIVKWTMPNYYQNTLYARPNKKKTKKNVKTCSRKSYSLNNMMIHHHVSTLQNATLISQTYLMSLIYVVIFLTPVLVNGINLSNVSSDYFGISMLVGVILGSNCATPSTFLGVGISLEKENYHFIKSLPYPFKKFLTQKFLVLAALQAFVPAMVYLIVGIFLLKLKPLLILGFLLGLLMMISIQGQLIYWRDYKNLNLLWQDVTQLFSRNSGQWLTFGMMMGSYIIGGGLALGLVIIGNVIHQVQLINMTLTLVLVLLAAAIQVLISLKFWKKLSH</sequence>
<feature type="transmembrane region" description="Helical" evidence="1">
    <location>
        <begin position="48"/>
        <end position="67"/>
    </location>
</feature>
<feature type="transmembrane region" description="Helical" evidence="1">
    <location>
        <begin position="325"/>
        <end position="344"/>
    </location>
</feature>
<protein>
    <submittedName>
        <fullName evidence="2">ABC-2 type transport system permease protein</fullName>
    </submittedName>
</protein>
<feature type="transmembrane region" description="Helical" evidence="1">
    <location>
        <begin position="149"/>
        <end position="173"/>
    </location>
</feature>
<feature type="transmembrane region" description="Helical" evidence="1">
    <location>
        <begin position="117"/>
        <end position="143"/>
    </location>
</feature>
<dbReference type="EMBL" id="FZRA01000005">
    <property type="protein sequence ID" value="SNU09030.1"/>
    <property type="molecule type" value="Genomic_DNA"/>
</dbReference>
<dbReference type="Proteomes" id="UP000214649">
    <property type="component" value="Unassembled WGS sequence"/>
</dbReference>
<feature type="transmembrane region" description="Helical" evidence="1">
    <location>
        <begin position="404"/>
        <end position="426"/>
    </location>
</feature>
<feature type="transmembrane region" description="Helical" evidence="1">
    <location>
        <begin position="253"/>
        <end position="272"/>
    </location>
</feature>
<organism evidence="2 3">
    <name type="scientific">Streptococcus equinus</name>
    <name type="common">Streptococcus bovis</name>
    <dbReference type="NCBI Taxonomy" id="1335"/>
    <lineage>
        <taxon>Bacteria</taxon>
        <taxon>Bacillati</taxon>
        <taxon>Bacillota</taxon>
        <taxon>Bacilli</taxon>
        <taxon>Lactobacillales</taxon>
        <taxon>Streptococcaceae</taxon>
        <taxon>Streptococcus</taxon>
    </lineage>
</organism>
<reference evidence="2 3" key="1">
    <citation type="submission" date="2017-07" db="EMBL/GenBank/DDBJ databases">
        <authorList>
            <person name="Sun Z.S."/>
            <person name="Albrecht U."/>
            <person name="Echele G."/>
            <person name="Lee C.C."/>
        </authorList>
    </citation>
    <scope>NUCLEOTIDE SEQUENCE [LARGE SCALE GENOMIC DNA]</scope>
    <source>
        <strain evidence="2 3">AR3</strain>
    </source>
</reference>